<dbReference type="GO" id="GO:0043190">
    <property type="term" value="C:ATP-binding cassette (ABC) transporter complex"/>
    <property type="evidence" value="ECO:0007669"/>
    <property type="project" value="TreeGrafter"/>
</dbReference>
<comment type="similarity">
    <text evidence="1">Belongs to the ABC transporter superfamily.</text>
</comment>
<reference evidence="6 7" key="1">
    <citation type="submission" date="2019-04" db="EMBL/GenBank/DDBJ databases">
        <title>Microbes associate with the intestines of laboratory mice.</title>
        <authorList>
            <person name="Navarre W."/>
            <person name="Wong E."/>
            <person name="Huang K.C."/>
            <person name="Tropini C."/>
            <person name="Ng K."/>
            <person name="Yu B."/>
        </authorList>
    </citation>
    <scope>NUCLEOTIDE SEQUENCE [LARGE SCALE GENOMIC DNA]</scope>
    <source>
        <strain evidence="6 7">NM48_B13</strain>
    </source>
</reference>
<keyword evidence="2" id="KW-0813">Transport</keyword>
<accession>A0A4T9T9A1</accession>
<evidence type="ECO:0000313" key="7">
    <source>
        <dbReference type="Proteomes" id="UP000309454"/>
    </source>
</evidence>
<dbReference type="InterPro" id="IPR050095">
    <property type="entry name" value="ECF_ABC_transporter_ATP-bd"/>
</dbReference>
<evidence type="ECO:0000256" key="1">
    <source>
        <dbReference type="ARBA" id="ARBA00005417"/>
    </source>
</evidence>
<sequence>MPCTPVAPPFLQIRDAVVRREGRPILEIGSLSIAEGESICLLGPNGAGKSTFIQLITREVLPLHRNETPVLFRGQERPLLTEVRAALGIVSSSMQKQIAVHLPALDVVIGGLYGMLGVPRRIEVTEEDRRRALETMEALGIADLASRDVMTLSTGQARRVLIGRALVSEPSAVIFDEPCTGLDPEGMFYVRRCMRTVAQQGRAVLLVSHYPEDIIPEIQRVLLLKDARIVADGPKRQLLTDAIISQLFDTPLQVRQKDGYYSLFGKY</sequence>
<proteinExistence type="inferred from homology"/>
<keyword evidence="3" id="KW-0547">Nucleotide-binding</keyword>
<dbReference type="InterPro" id="IPR003439">
    <property type="entry name" value="ABC_transporter-like_ATP-bd"/>
</dbReference>
<feature type="domain" description="ABC transporter" evidence="5">
    <location>
        <begin position="11"/>
        <end position="251"/>
    </location>
</feature>
<dbReference type="GO" id="GO:0016887">
    <property type="term" value="F:ATP hydrolysis activity"/>
    <property type="evidence" value="ECO:0007669"/>
    <property type="project" value="InterPro"/>
</dbReference>
<dbReference type="SMART" id="SM00382">
    <property type="entry name" value="AAA"/>
    <property type="match status" value="1"/>
</dbReference>
<dbReference type="InterPro" id="IPR003593">
    <property type="entry name" value="AAA+_ATPase"/>
</dbReference>
<organism evidence="6 7">
    <name type="scientific">Parvibacter caecicola</name>
    <dbReference type="NCBI Taxonomy" id="747645"/>
    <lineage>
        <taxon>Bacteria</taxon>
        <taxon>Bacillati</taxon>
        <taxon>Actinomycetota</taxon>
        <taxon>Coriobacteriia</taxon>
        <taxon>Coriobacteriales</taxon>
        <taxon>Coriobacteriaceae</taxon>
        <taxon>Parvibacter</taxon>
    </lineage>
</organism>
<evidence type="ECO:0000259" key="5">
    <source>
        <dbReference type="PROSITE" id="PS50893"/>
    </source>
</evidence>
<dbReference type="PROSITE" id="PS50893">
    <property type="entry name" value="ABC_TRANSPORTER_2"/>
    <property type="match status" value="1"/>
</dbReference>
<evidence type="ECO:0000313" key="6">
    <source>
        <dbReference type="EMBL" id="TJW10227.1"/>
    </source>
</evidence>
<dbReference type="OrthoDB" id="3175865at2"/>
<dbReference type="GO" id="GO:0005524">
    <property type="term" value="F:ATP binding"/>
    <property type="evidence" value="ECO:0007669"/>
    <property type="project" value="UniProtKB-KW"/>
</dbReference>
<evidence type="ECO:0000256" key="3">
    <source>
        <dbReference type="ARBA" id="ARBA00022741"/>
    </source>
</evidence>
<evidence type="ECO:0000256" key="4">
    <source>
        <dbReference type="ARBA" id="ARBA00022840"/>
    </source>
</evidence>
<keyword evidence="7" id="KW-1185">Reference proteome</keyword>
<protein>
    <submittedName>
        <fullName evidence="6">ATP-binding cassette domain-containing protein</fullName>
    </submittedName>
</protein>
<evidence type="ECO:0000256" key="2">
    <source>
        <dbReference type="ARBA" id="ARBA00022448"/>
    </source>
</evidence>
<dbReference type="Proteomes" id="UP000309454">
    <property type="component" value="Unassembled WGS sequence"/>
</dbReference>
<dbReference type="GO" id="GO:0042626">
    <property type="term" value="F:ATPase-coupled transmembrane transporter activity"/>
    <property type="evidence" value="ECO:0007669"/>
    <property type="project" value="TreeGrafter"/>
</dbReference>
<keyword evidence="4 6" id="KW-0067">ATP-binding</keyword>
<dbReference type="PANTHER" id="PTHR43553:SF3">
    <property type="entry name" value="ABC TRANSPORTER ATP-BINDING PROTEIN MODF"/>
    <property type="match status" value="1"/>
</dbReference>
<gene>
    <name evidence="6" type="ORF">E5982_06605</name>
</gene>
<dbReference type="Pfam" id="PF00005">
    <property type="entry name" value="ABC_tran"/>
    <property type="match status" value="1"/>
</dbReference>
<comment type="caution">
    <text evidence="6">The sequence shown here is derived from an EMBL/GenBank/DDBJ whole genome shotgun (WGS) entry which is preliminary data.</text>
</comment>
<dbReference type="AlphaFoldDB" id="A0A4T9T9A1"/>
<dbReference type="PANTHER" id="PTHR43553">
    <property type="entry name" value="HEAVY METAL TRANSPORTER"/>
    <property type="match status" value="1"/>
</dbReference>
<name>A0A4T9T9A1_9ACTN</name>
<dbReference type="EMBL" id="SSTM01000004">
    <property type="protein sequence ID" value="TJW10227.1"/>
    <property type="molecule type" value="Genomic_DNA"/>
</dbReference>
<dbReference type="SUPFAM" id="SSF52540">
    <property type="entry name" value="P-loop containing nucleoside triphosphate hydrolases"/>
    <property type="match status" value="1"/>
</dbReference>
<dbReference type="Gene3D" id="3.40.50.300">
    <property type="entry name" value="P-loop containing nucleotide triphosphate hydrolases"/>
    <property type="match status" value="1"/>
</dbReference>
<dbReference type="InterPro" id="IPR027417">
    <property type="entry name" value="P-loop_NTPase"/>
</dbReference>
<dbReference type="RefSeq" id="WP_136845878.1">
    <property type="nucleotide sequence ID" value="NZ_CANPEU010000003.1"/>
</dbReference>